<evidence type="ECO:0000256" key="1">
    <source>
        <dbReference type="SAM" id="MobiDB-lite"/>
    </source>
</evidence>
<organism evidence="2 3">
    <name type="scientific">Portunus trituberculatus</name>
    <name type="common">Swimming crab</name>
    <name type="synonym">Neptunus trituberculatus</name>
    <dbReference type="NCBI Taxonomy" id="210409"/>
    <lineage>
        <taxon>Eukaryota</taxon>
        <taxon>Metazoa</taxon>
        <taxon>Ecdysozoa</taxon>
        <taxon>Arthropoda</taxon>
        <taxon>Crustacea</taxon>
        <taxon>Multicrustacea</taxon>
        <taxon>Malacostraca</taxon>
        <taxon>Eumalacostraca</taxon>
        <taxon>Eucarida</taxon>
        <taxon>Decapoda</taxon>
        <taxon>Pleocyemata</taxon>
        <taxon>Brachyura</taxon>
        <taxon>Eubrachyura</taxon>
        <taxon>Portunoidea</taxon>
        <taxon>Portunidae</taxon>
        <taxon>Portuninae</taxon>
        <taxon>Portunus</taxon>
    </lineage>
</organism>
<keyword evidence="3" id="KW-1185">Reference proteome</keyword>
<proteinExistence type="predicted"/>
<accession>A0A5B7KAV8</accession>
<name>A0A5B7KAV8_PORTR</name>
<gene>
    <name evidence="2" type="ORF">E2C01_099979</name>
</gene>
<dbReference type="AlphaFoldDB" id="A0A5B7KAV8"/>
<sequence length="84" mass="9384">MHMPVFTRLHIPTPTRATPTPPPRHARPCAPFRLDTSLLHPPDSHHLTTRPYTIHTNPSQSLLSQLPCVAWALSAATPHYPTPQ</sequence>
<reference evidence="2 3" key="1">
    <citation type="submission" date="2019-05" db="EMBL/GenBank/DDBJ databases">
        <title>Another draft genome of Portunus trituberculatus and its Hox gene families provides insights of decapod evolution.</title>
        <authorList>
            <person name="Jeong J.-H."/>
            <person name="Song I."/>
            <person name="Kim S."/>
            <person name="Choi T."/>
            <person name="Kim D."/>
            <person name="Ryu S."/>
            <person name="Kim W."/>
        </authorList>
    </citation>
    <scope>NUCLEOTIDE SEQUENCE [LARGE SCALE GENOMIC DNA]</scope>
    <source>
        <tissue evidence="2">Muscle</tissue>
    </source>
</reference>
<feature type="region of interest" description="Disordered" evidence="1">
    <location>
        <begin position="1"/>
        <end position="45"/>
    </location>
</feature>
<dbReference type="EMBL" id="VSRR010140397">
    <property type="protein sequence ID" value="MPD04300.1"/>
    <property type="molecule type" value="Genomic_DNA"/>
</dbReference>
<comment type="caution">
    <text evidence="2">The sequence shown here is derived from an EMBL/GenBank/DDBJ whole genome shotgun (WGS) entry which is preliminary data.</text>
</comment>
<dbReference type="Proteomes" id="UP000324222">
    <property type="component" value="Unassembled WGS sequence"/>
</dbReference>
<evidence type="ECO:0000313" key="3">
    <source>
        <dbReference type="Proteomes" id="UP000324222"/>
    </source>
</evidence>
<evidence type="ECO:0000313" key="2">
    <source>
        <dbReference type="EMBL" id="MPD04300.1"/>
    </source>
</evidence>
<protein>
    <submittedName>
        <fullName evidence="2">Uncharacterized protein</fullName>
    </submittedName>
</protein>